<dbReference type="AlphaFoldDB" id="A0A4D8ZB53"/>
<comment type="caution">
    <text evidence="2">The sequence shown here is derived from an EMBL/GenBank/DDBJ whole genome shotgun (WGS) entry which is preliminary data.</text>
</comment>
<evidence type="ECO:0000256" key="1">
    <source>
        <dbReference type="SAM" id="Phobius"/>
    </source>
</evidence>
<reference evidence="2" key="2">
    <citation type="submission" date="2020-08" db="EMBL/GenBank/DDBJ databases">
        <title>Plant Genome Project.</title>
        <authorList>
            <person name="Zhang R.-G."/>
        </authorList>
    </citation>
    <scope>NUCLEOTIDE SEQUENCE</scope>
    <source>
        <strain evidence="2">Huo1</strain>
        <tissue evidence="2">Leaf</tissue>
    </source>
</reference>
<name>A0A4D8ZB53_SALSN</name>
<keyword evidence="4" id="KW-1185">Reference proteome</keyword>
<feature type="transmembrane region" description="Helical" evidence="1">
    <location>
        <begin position="47"/>
        <end position="67"/>
    </location>
</feature>
<keyword evidence="1" id="KW-0812">Transmembrane</keyword>
<sequence>MEANEERSFIIPLICTFFCLCVTIGGLLLVVYVFVPDLSRPWQPVAALALICSTWLFWLMAYIYACIKHCLFRPNDNDHKHPVAARNASMSVSSAHQGRCSA</sequence>
<feature type="transmembrane region" description="Helical" evidence="1">
    <location>
        <begin position="9"/>
        <end position="35"/>
    </location>
</feature>
<keyword evidence="1" id="KW-1133">Transmembrane helix</keyword>
<dbReference type="Proteomes" id="UP000298416">
    <property type="component" value="Unassembled WGS sequence"/>
</dbReference>
<evidence type="ECO:0000313" key="3">
    <source>
        <dbReference type="EMBL" id="KAG6400562.1"/>
    </source>
</evidence>
<dbReference type="PANTHER" id="PTHR34964:SF1">
    <property type="entry name" value="MEMBRANE LIPOPROTEIN"/>
    <property type="match status" value="1"/>
</dbReference>
<accession>A0A4D8ZB53</accession>
<dbReference type="EMBL" id="PNBA02000014">
    <property type="protein sequence ID" value="KAG6400549.1"/>
    <property type="molecule type" value="Genomic_DNA"/>
</dbReference>
<protein>
    <submittedName>
        <fullName evidence="2">Uncharacterized protein</fullName>
    </submittedName>
</protein>
<evidence type="ECO:0000313" key="2">
    <source>
        <dbReference type="EMBL" id="KAG6400549.1"/>
    </source>
</evidence>
<gene>
    <name evidence="2" type="ORF">SASPL_137389</name>
    <name evidence="3" type="ORF">SASPL_137402</name>
</gene>
<dbReference type="PANTHER" id="PTHR34964">
    <property type="entry name" value="MEMBRANE LIPOPROTEIN-RELATED"/>
    <property type="match status" value="1"/>
</dbReference>
<organism evidence="2">
    <name type="scientific">Salvia splendens</name>
    <name type="common">Scarlet sage</name>
    <dbReference type="NCBI Taxonomy" id="180675"/>
    <lineage>
        <taxon>Eukaryota</taxon>
        <taxon>Viridiplantae</taxon>
        <taxon>Streptophyta</taxon>
        <taxon>Embryophyta</taxon>
        <taxon>Tracheophyta</taxon>
        <taxon>Spermatophyta</taxon>
        <taxon>Magnoliopsida</taxon>
        <taxon>eudicotyledons</taxon>
        <taxon>Gunneridae</taxon>
        <taxon>Pentapetalae</taxon>
        <taxon>asterids</taxon>
        <taxon>lamiids</taxon>
        <taxon>Lamiales</taxon>
        <taxon>Lamiaceae</taxon>
        <taxon>Nepetoideae</taxon>
        <taxon>Mentheae</taxon>
        <taxon>Salviinae</taxon>
        <taxon>Salvia</taxon>
        <taxon>Salvia subgen. Calosphace</taxon>
        <taxon>core Calosphace</taxon>
    </lineage>
</organism>
<proteinExistence type="predicted"/>
<keyword evidence="1" id="KW-0472">Membrane</keyword>
<evidence type="ECO:0000313" key="4">
    <source>
        <dbReference type="Proteomes" id="UP000298416"/>
    </source>
</evidence>
<reference evidence="2" key="1">
    <citation type="submission" date="2018-01" db="EMBL/GenBank/DDBJ databases">
        <authorList>
            <person name="Mao J.F."/>
        </authorList>
    </citation>
    <scope>NUCLEOTIDE SEQUENCE</scope>
    <source>
        <strain evidence="2">Huo1</strain>
        <tissue evidence="2">Leaf</tissue>
    </source>
</reference>
<dbReference type="EMBL" id="PNBA02000014">
    <property type="protein sequence ID" value="KAG6400562.1"/>
    <property type="molecule type" value="Genomic_DNA"/>
</dbReference>